<feature type="compositionally biased region" description="Low complexity" evidence="1">
    <location>
        <begin position="215"/>
        <end position="224"/>
    </location>
</feature>
<dbReference type="AlphaFoldDB" id="E4WQH3"/>
<evidence type="ECO:0000256" key="1">
    <source>
        <dbReference type="SAM" id="MobiDB-lite"/>
    </source>
</evidence>
<protein>
    <recommendedName>
        <fullName evidence="4">C2H2-type domain-containing protein</fullName>
    </recommendedName>
</protein>
<evidence type="ECO:0000313" key="3">
    <source>
        <dbReference type="Proteomes" id="UP000001307"/>
    </source>
</evidence>
<accession>E4WQH3</accession>
<dbReference type="Gene3D" id="3.30.160.60">
    <property type="entry name" value="Classic Zinc Finger"/>
    <property type="match status" value="1"/>
</dbReference>
<organism evidence="2">
    <name type="scientific">Oikopleura dioica</name>
    <name type="common">Tunicate</name>
    <dbReference type="NCBI Taxonomy" id="34765"/>
    <lineage>
        <taxon>Eukaryota</taxon>
        <taxon>Metazoa</taxon>
        <taxon>Chordata</taxon>
        <taxon>Tunicata</taxon>
        <taxon>Appendicularia</taxon>
        <taxon>Copelata</taxon>
        <taxon>Oikopleuridae</taxon>
        <taxon>Oikopleura</taxon>
    </lineage>
</organism>
<dbReference type="EMBL" id="FN653015">
    <property type="protein sequence ID" value="CBY20105.1"/>
    <property type="molecule type" value="Genomic_DNA"/>
</dbReference>
<reference evidence="2" key="1">
    <citation type="journal article" date="2010" name="Science">
        <title>Plasticity of animal genome architecture unmasked by rapid evolution of a pelagic tunicate.</title>
        <authorList>
            <person name="Denoeud F."/>
            <person name="Henriet S."/>
            <person name="Mungpakdee S."/>
            <person name="Aury J.M."/>
            <person name="Da Silva C."/>
            <person name="Brinkmann H."/>
            <person name="Mikhaleva J."/>
            <person name="Olsen L.C."/>
            <person name="Jubin C."/>
            <person name="Canestro C."/>
            <person name="Bouquet J.M."/>
            <person name="Danks G."/>
            <person name="Poulain J."/>
            <person name="Campsteijn C."/>
            <person name="Adamski M."/>
            <person name="Cross I."/>
            <person name="Yadetie F."/>
            <person name="Muffato M."/>
            <person name="Louis A."/>
            <person name="Butcher S."/>
            <person name="Tsagkogeorga G."/>
            <person name="Konrad A."/>
            <person name="Singh S."/>
            <person name="Jensen M.F."/>
            <person name="Cong E.H."/>
            <person name="Eikeseth-Otteraa H."/>
            <person name="Noel B."/>
            <person name="Anthouard V."/>
            <person name="Porcel B.M."/>
            <person name="Kachouri-Lafond R."/>
            <person name="Nishino A."/>
            <person name="Ugolini M."/>
            <person name="Chourrout P."/>
            <person name="Nishida H."/>
            <person name="Aasland R."/>
            <person name="Huzurbazar S."/>
            <person name="Westhof E."/>
            <person name="Delsuc F."/>
            <person name="Lehrach H."/>
            <person name="Reinhardt R."/>
            <person name="Weissenbach J."/>
            <person name="Roy S.W."/>
            <person name="Artiguenave F."/>
            <person name="Postlethwait J.H."/>
            <person name="Manak J.R."/>
            <person name="Thompson E.M."/>
            <person name="Jaillon O."/>
            <person name="Du Pasquier L."/>
            <person name="Boudinot P."/>
            <person name="Liberles D.A."/>
            <person name="Volff J.N."/>
            <person name="Philippe H."/>
            <person name="Lenhard B."/>
            <person name="Roest Crollius H."/>
            <person name="Wincker P."/>
            <person name="Chourrout D."/>
        </authorList>
    </citation>
    <scope>NUCLEOTIDE SEQUENCE [LARGE SCALE GENOMIC DNA]</scope>
</reference>
<gene>
    <name evidence="2" type="ORF">GSOID_T00000088001</name>
</gene>
<evidence type="ECO:0008006" key="4">
    <source>
        <dbReference type="Google" id="ProtNLM"/>
    </source>
</evidence>
<sequence>MASHAQIANRPTRRPAHFCYHCNKNFPTRKGARISVESLEDHVKQISIRSAGQKRAEAGIIEEEYHEGIQVNSHHVETHDEYGPSHDELTMRQRTHHQDDIPKPPRAKRQRVMVQPEIQENEMTSSHDFSASSVKVESGFFDLSRAEIAKIKTQNEYAAFTVDGKECYHCGDEFTNRQELISHPRKCMRMKNANFYGKIIHGDGTLEEISEESQITQISQRQSRGNGNHHQLPTHEHEQEHGALIIDQAEEVILEEEYETATKLEPSNDQEWQPAVQCPLCNEFFENKAAVKLHRYQCVMDRALKVRKPGQPINTQHKGFCCFHCDRLFPTREELRIHVNEVNSQNLRY</sequence>
<dbReference type="Proteomes" id="UP000001307">
    <property type="component" value="Unassembled WGS sequence"/>
</dbReference>
<proteinExistence type="predicted"/>
<evidence type="ECO:0000313" key="2">
    <source>
        <dbReference type="EMBL" id="CBY20105.1"/>
    </source>
</evidence>
<dbReference type="OrthoDB" id="10342739at2759"/>
<name>E4WQH3_OIKDI</name>
<dbReference type="InParanoid" id="E4WQH3"/>
<feature type="region of interest" description="Disordered" evidence="1">
    <location>
        <begin position="215"/>
        <end position="239"/>
    </location>
</feature>
<keyword evidence="3" id="KW-1185">Reference proteome</keyword>